<keyword evidence="1" id="KW-0812">Transmembrane</keyword>
<proteinExistence type="predicted"/>
<sequence length="264" mass="25133">MGSRGEGLALALLRVALGLLWLQDLVLPRLGAASWTAGSLGLDAAVGWLLPALEVGLVVTLLTGLLVRAAGAVGATLAVTGAVHLATAAGGGTDAPGVWAVALLAVVHAVLLVGGGGSWGALDGVRASGNPAQAAALGRTWGLLALAAGVTVAVLARGSAPLWTAQHVVELPKGLLNLGTWDLPGALVVGGAGLVLLLGTAPRMSPMALVALLVAGGGAVLVVVGVLAGGVATASLLGAVAVVAAVCAPHLRAAAGGGGDDGEG</sequence>
<keyword evidence="3" id="KW-1185">Reference proteome</keyword>
<feature type="transmembrane region" description="Helical" evidence="1">
    <location>
        <begin position="65"/>
        <end position="86"/>
    </location>
</feature>
<evidence type="ECO:0000313" key="3">
    <source>
        <dbReference type="Proteomes" id="UP000321234"/>
    </source>
</evidence>
<dbReference type="Proteomes" id="UP000321234">
    <property type="component" value="Unassembled WGS sequence"/>
</dbReference>
<name>A0A5C8ZEB8_9ACTN</name>
<reference evidence="2 3" key="1">
    <citation type="submission" date="2019-07" db="EMBL/GenBank/DDBJ databases">
        <title>Quadrisphaera sp. strain DD2A genome sequencing and assembly.</title>
        <authorList>
            <person name="Kim I."/>
        </authorList>
    </citation>
    <scope>NUCLEOTIDE SEQUENCE [LARGE SCALE GENOMIC DNA]</scope>
    <source>
        <strain evidence="2 3">DD2A</strain>
    </source>
</reference>
<dbReference type="EMBL" id="VKAC01000010">
    <property type="protein sequence ID" value="TXR55130.1"/>
    <property type="molecule type" value="Genomic_DNA"/>
</dbReference>
<keyword evidence="1" id="KW-1133">Transmembrane helix</keyword>
<dbReference type="RefSeq" id="WP_147927520.1">
    <property type="nucleotide sequence ID" value="NZ_VKAC01000010.1"/>
</dbReference>
<evidence type="ECO:0008006" key="4">
    <source>
        <dbReference type="Google" id="ProtNLM"/>
    </source>
</evidence>
<feature type="transmembrane region" description="Helical" evidence="1">
    <location>
        <begin position="208"/>
        <end position="228"/>
    </location>
</feature>
<dbReference type="AlphaFoldDB" id="A0A5C8ZEB8"/>
<evidence type="ECO:0000256" key="1">
    <source>
        <dbReference type="SAM" id="Phobius"/>
    </source>
</evidence>
<evidence type="ECO:0000313" key="2">
    <source>
        <dbReference type="EMBL" id="TXR55130.1"/>
    </source>
</evidence>
<feature type="transmembrane region" description="Helical" evidence="1">
    <location>
        <begin position="98"/>
        <end position="122"/>
    </location>
</feature>
<organism evidence="2 3">
    <name type="scientific">Quadrisphaera setariae</name>
    <dbReference type="NCBI Taxonomy" id="2593304"/>
    <lineage>
        <taxon>Bacteria</taxon>
        <taxon>Bacillati</taxon>
        <taxon>Actinomycetota</taxon>
        <taxon>Actinomycetes</taxon>
        <taxon>Kineosporiales</taxon>
        <taxon>Kineosporiaceae</taxon>
        <taxon>Quadrisphaera</taxon>
    </lineage>
</organism>
<feature type="transmembrane region" description="Helical" evidence="1">
    <location>
        <begin position="143"/>
        <end position="163"/>
    </location>
</feature>
<keyword evidence="1" id="KW-0472">Membrane</keyword>
<protein>
    <recommendedName>
        <fullName evidence="4">DoxX protein</fullName>
    </recommendedName>
</protein>
<gene>
    <name evidence="2" type="ORF">FMM08_16750</name>
</gene>
<feature type="transmembrane region" description="Helical" evidence="1">
    <location>
        <begin position="183"/>
        <end position="201"/>
    </location>
</feature>
<accession>A0A5C8ZEB8</accession>
<comment type="caution">
    <text evidence="2">The sequence shown here is derived from an EMBL/GenBank/DDBJ whole genome shotgun (WGS) entry which is preliminary data.</text>
</comment>